<dbReference type="PROSITE" id="PS50004">
    <property type="entry name" value="C2"/>
    <property type="match status" value="1"/>
</dbReference>
<gene>
    <name evidence="9" type="ORF">F2Q69_00031634</name>
</gene>
<feature type="domain" description="C2" evidence="7">
    <location>
        <begin position="359"/>
        <end position="474"/>
    </location>
</feature>
<feature type="region of interest" description="Disordered" evidence="6">
    <location>
        <begin position="574"/>
        <end position="610"/>
    </location>
</feature>
<evidence type="ECO:0000256" key="3">
    <source>
        <dbReference type="ARBA" id="ARBA00023055"/>
    </source>
</evidence>
<evidence type="ECO:0000259" key="8">
    <source>
        <dbReference type="PROSITE" id="PS51847"/>
    </source>
</evidence>
<accession>A0A8S9S3U2</accession>
<evidence type="ECO:0000256" key="6">
    <source>
        <dbReference type="SAM" id="MobiDB-lite"/>
    </source>
</evidence>
<dbReference type="EMBL" id="QGKX02000088">
    <property type="protein sequence ID" value="KAF3587413.1"/>
    <property type="molecule type" value="Genomic_DNA"/>
</dbReference>
<feature type="compositionally biased region" description="Polar residues" evidence="6">
    <location>
        <begin position="590"/>
        <end position="609"/>
    </location>
</feature>
<dbReference type="InterPro" id="IPR031468">
    <property type="entry name" value="SMP_LBD"/>
</dbReference>
<sequence>MRYEPNGPKERSHGLNRNWLDLGEALIRTFAGRAGTRSDRSVWSDRKDEPKLGRLECSDLHAGRTGPWTGAHHQRPNKATIFTCVFRGTNGVFCIPSCGHCVDVPLDSFLLESITLPFISPLSAISLLGIVHERYVMRLRRKFQFQETKQANQRRVLSDSESVRWLNHAVEMIWPICMEQIASQKILRPIIPWFLEKYRPWTAKEASIQHLYLGRNPPLLTGIRRVLGQSTGDDHLVLELGMNFLAADDMSAILAVKLRKRLGFGVWTKLHMTGMHVEGKVLIGVKFLRRWPFLGRLRVCFAEPPYFEMNVKPIFTHGLDVSVLPGIAGWLDNLLSTAFEQTLVEPNMLVADMEKFISPRSGENWFFFYEKGPVAHAVVEVVEACDVKPSDLNGLADPYVKGQLGAYRFKTKILRKTLAPKWQEEFKIPILTWDSPNVLNIEVQDKDRFCDGRLGDCSVNIAELRGGQRNDMWLPLQNIKMGRLHLAITVTEDEPKWSDNPFEGVTVSKEDMWASFALEKARKCSVSSVASDKSPRVLDILEPINIEGQEETGIWIHQPGTEVSQIWEPRKGRSRCLDSQVPGVPHDASAGSNESSSPDETQEGKNTVRSVGRGLKKVGLVFRRNGKNEESGNMEEDVRSPWINLRALNRKDVGVKYIIEDRLSGPLTGRCPKSESFSSEDSQNKGHMKDVAKSILKQAEIFERQIKHVFSPRGSRNSRDNECLTVSAQDVVPEPESDDEPALSCAGPRNTKNSIT</sequence>
<comment type="caution">
    <text evidence="9">The sequence shown here is derived from an EMBL/GenBank/DDBJ whole genome shotgun (WGS) entry which is preliminary data.</text>
</comment>
<dbReference type="GO" id="GO:0006869">
    <property type="term" value="P:lipid transport"/>
    <property type="evidence" value="ECO:0007669"/>
    <property type="project" value="UniProtKB-KW"/>
</dbReference>
<dbReference type="SUPFAM" id="SSF49562">
    <property type="entry name" value="C2 domain (Calcium/lipid-binding domain, CaLB)"/>
    <property type="match status" value="1"/>
</dbReference>
<dbReference type="GO" id="GO:0008289">
    <property type="term" value="F:lipid binding"/>
    <property type="evidence" value="ECO:0007669"/>
    <property type="project" value="UniProtKB-KW"/>
</dbReference>
<dbReference type="Pfam" id="PF00168">
    <property type="entry name" value="C2"/>
    <property type="match status" value="1"/>
</dbReference>
<name>A0A8S9S3U2_BRACR</name>
<reference evidence="9" key="1">
    <citation type="submission" date="2019-12" db="EMBL/GenBank/DDBJ databases">
        <title>Genome sequencing and annotation of Brassica cretica.</title>
        <authorList>
            <person name="Studholme D.J."/>
            <person name="Sarris P."/>
        </authorList>
    </citation>
    <scope>NUCLEOTIDE SEQUENCE</scope>
    <source>
        <strain evidence="9">PFS-109/04</strain>
        <tissue evidence="9">Leaf</tissue>
    </source>
</reference>
<dbReference type="SMART" id="SM00239">
    <property type="entry name" value="C2"/>
    <property type="match status" value="1"/>
</dbReference>
<dbReference type="CDD" id="cd21669">
    <property type="entry name" value="SMP_SF"/>
    <property type="match status" value="1"/>
</dbReference>
<keyword evidence="3" id="KW-0445">Lipid transport</keyword>
<dbReference type="InterPro" id="IPR000008">
    <property type="entry name" value="C2_dom"/>
</dbReference>
<evidence type="ECO:0000256" key="2">
    <source>
        <dbReference type="ARBA" id="ARBA00022448"/>
    </source>
</evidence>
<dbReference type="AlphaFoldDB" id="A0A8S9S3U2"/>
<evidence type="ECO:0000256" key="4">
    <source>
        <dbReference type="ARBA" id="ARBA00023121"/>
    </source>
</evidence>
<dbReference type="Proteomes" id="UP000712600">
    <property type="component" value="Unassembled WGS sequence"/>
</dbReference>
<evidence type="ECO:0000256" key="5">
    <source>
        <dbReference type="ARBA" id="ARBA00023136"/>
    </source>
</evidence>
<feature type="region of interest" description="Disordered" evidence="6">
    <location>
        <begin position="710"/>
        <end position="756"/>
    </location>
</feature>
<evidence type="ECO:0000313" key="10">
    <source>
        <dbReference type="Proteomes" id="UP000712600"/>
    </source>
</evidence>
<dbReference type="Gene3D" id="2.60.40.150">
    <property type="entry name" value="C2 domain"/>
    <property type="match status" value="1"/>
</dbReference>
<keyword evidence="4" id="KW-0446">Lipid-binding</keyword>
<comment type="subcellular location">
    <subcellularLocation>
        <location evidence="1">Membrane</location>
    </subcellularLocation>
</comment>
<keyword evidence="5" id="KW-0472">Membrane</keyword>
<evidence type="ECO:0000259" key="7">
    <source>
        <dbReference type="PROSITE" id="PS50004"/>
    </source>
</evidence>
<dbReference type="PANTHER" id="PTHR47042">
    <property type="entry name" value="C2 DOMAIN-CONTAINING PROTEIN-LIKE"/>
    <property type="match status" value="1"/>
</dbReference>
<feature type="domain" description="SMP-LTD" evidence="8">
    <location>
        <begin position="159"/>
        <end position="354"/>
    </location>
</feature>
<dbReference type="PROSITE" id="PS51847">
    <property type="entry name" value="SMP"/>
    <property type="match status" value="1"/>
</dbReference>
<evidence type="ECO:0008006" key="11">
    <source>
        <dbReference type="Google" id="ProtNLM"/>
    </source>
</evidence>
<dbReference type="InterPro" id="IPR052847">
    <property type="entry name" value="Ext_Synaptotagmin/KAHRP-like"/>
</dbReference>
<organism evidence="9 10">
    <name type="scientific">Brassica cretica</name>
    <name type="common">Mustard</name>
    <dbReference type="NCBI Taxonomy" id="69181"/>
    <lineage>
        <taxon>Eukaryota</taxon>
        <taxon>Viridiplantae</taxon>
        <taxon>Streptophyta</taxon>
        <taxon>Embryophyta</taxon>
        <taxon>Tracheophyta</taxon>
        <taxon>Spermatophyta</taxon>
        <taxon>Magnoliopsida</taxon>
        <taxon>eudicotyledons</taxon>
        <taxon>Gunneridae</taxon>
        <taxon>Pentapetalae</taxon>
        <taxon>rosids</taxon>
        <taxon>malvids</taxon>
        <taxon>Brassicales</taxon>
        <taxon>Brassicaceae</taxon>
        <taxon>Brassiceae</taxon>
        <taxon>Brassica</taxon>
    </lineage>
</organism>
<protein>
    <recommendedName>
        <fullName evidence="11">C2 domain-containing protein</fullName>
    </recommendedName>
</protein>
<proteinExistence type="predicted"/>
<keyword evidence="2" id="KW-0813">Transport</keyword>
<dbReference type="InterPro" id="IPR035892">
    <property type="entry name" value="C2_domain_sf"/>
</dbReference>
<evidence type="ECO:0000313" key="9">
    <source>
        <dbReference type="EMBL" id="KAF3587413.1"/>
    </source>
</evidence>
<evidence type="ECO:0000256" key="1">
    <source>
        <dbReference type="ARBA" id="ARBA00004370"/>
    </source>
</evidence>
<dbReference type="GO" id="GO:0016020">
    <property type="term" value="C:membrane"/>
    <property type="evidence" value="ECO:0007669"/>
    <property type="project" value="UniProtKB-SubCell"/>
</dbReference>
<dbReference type="PANTHER" id="PTHR47042:SF3">
    <property type="entry name" value="CALCIUM-DEPENDENT LIPID-BINDING (CALB DOMAIN) FAMILY PROTEIN"/>
    <property type="match status" value="1"/>
</dbReference>